<feature type="domain" description="DUF427" evidence="1">
    <location>
        <begin position="146"/>
        <end position="238"/>
    </location>
</feature>
<protein>
    <submittedName>
        <fullName evidence="2">DUF427-domain-containing protein</fullName>
    </submittedName>
</protein>
<dbReference type="InterPro" id="IPR038694">
    <property type="entry name" value="DUF427_sf"/>
</dbReference>
<dbReference type="InterPro" id="IPR007361">
    <property type="entry name" value="DUF427"/>
</dbReference>
<dbReference type="AlphaFoldDB" id="A0A2T2NK17"/>
<gene>
    <name evidence="2" type="ORF">BS50DRAFT_574300</name>
</gene>
<dbReference type="Proteomes" id="UP000240883">
    <property type="component" value="Unassembled WGS sequence"/>
</dbReference>
<dbReference type="STRING" id="1448308.A0A2T2NK17"/>
<evidence type="ECO:0000313" key="2">
    <source>
        <dbReference type="EMBL" id="PSN65772.1"/>
    </source>
</evidence>
<sequence length="251" mass="28521">MANNSELVKLAQKLATDGPLKAIEVKYHVRGVFNGKDIFDSNRAYHVYEIPYHPQFYIPVADFNPDATLAKKEPVPGTNDRAWLGELTSGNASTSSVVFFNTEQLKDLVKVDFSAIDQWFQDGEPIKDHPKNPERRIDVTPSTSTIRVELDGVKLAESSKSLFLDEKPYRTRYYLPRDSVNWDVLKKSDTVTHCPYKGDANYHHVVVNGKEHRDIVWAYDDPITKTAAIAGSLCFYNEKVDIWVDGVKEKK</sequence>
<dbReference type="PANTHER" id="PTHR34310:SF9">
    <property type="entry name" value="BLR5716 PROTEIN"/>
    <property type="match status" value="1"/>
</dbReference>
<reference evidence="2 3" key="1">
    <citation type="journal article" date="2018" name="Front. Microbiol.">
        <title>Genome-Wide Analysis of Corynespora cassiicola Leaf Fall Disease Putative Effectors.</title>
        <authorList>
            <person name="Lopez D."/>
            <person name="Ribeiro S."/>
            <person name="Label P."/>
            <person name="Fumanal B."/>
            <person name="Venisse J.S."/>
            <person name="Kohler A."/>
            <person name="de Oliveira R.R."/>
            <person name="Labutti K."/>
            <person name="Lipzen A."/>
            <person name="Lail K."/>
            <person name="Bauer D."/>
            <person name="Ohm R.A."/>
            <person name="Barry K.W."/>
            <person name="Spatafora J."/>
            <person name="Grigoriev I.V."/>
            <person name="Martin F.M."/>
            <person name="Pujade-Renaud V."/>
        </authorList>
    </citation>
    <scope>NUCLEOTIDE SEQUENCE [LARGE SCALE GENOMIC DNA]</scope>
    <source>
        <strain evidence="2 3">Philippines</strain>
    </source>
</reference>
<keyword evidence="3" id="KW-1185">Reference proteome</keyword>
<organism evidence="2 3">
    <name type="scientific">Corynespora cassiicola Philippines</name>
    <dbReference type="NCBI Taxonomy" id="1448308"/>
    <lineage>
        <taxon>Eukaryota</taxon>
        <taxon>Fungi</taxon>
        <taxon>Dikarya</taxon>
        <taxon>Ascomycota</taxon>
        <taxon>Pezizomycotina</taxon>
        <taxon>Dothideomycetes</taxon>
        <taxon>Pleosporomycetidae</taxon>
        <taxon>Pleosporales</taxon>
        <taxon>Corynesporascaceae</taxon>
        <taxon>Corynespora</taxon>
    </lineage>
</organism>
<dbReference type="OrthoDB" id="18996at2759"/>
<name>A0A2T2NK17_CORCC</name>
<dbReference type="Pfam" id="PF04248">
    <property type="entry name" value="NTP_transf_9"/>
    <property type="match status" value="1"/>
</dbReference>
<dbReference type="EMBL" id="KZ678136">
    <property type="protein sequence ID" value="PSN65772.1"/>
    <property type="molecule type" value="Genomic_DNA"/>
</dbReference>
<accession>A0A2T2NK17</accession>
<dbReference type="Gene3D" id="2.170.150.40">
    <property type="entry name" value="Domain of unknown function (DUF427)"/>
    <property type="match status" value="1"/>
</dbReference>
<dbReference type="PANTHER" id="PTHR34310">
    <property type="entry name" value="DUF427 DOMAIN PROTEIN (AFU_ORTHOLOGUE AFUA_3G02220)"/>
    <property type="match status" value="1"/>
</dbReference>
<evidence type="ECO:0000313" key="3">
    <source>
        <dbReference type="Proteomes" id="UP000240883"/>
    </source>
</evidence>
<proteinExistence type="predicted"/>
<evidence type="ECO:0000259" key="1">
    <source>
        <dbReference type="Pfam" id="PF04248"/>
    </source>
</evidence>